<comment type="caution">
    <text evidence="6">The sequence shown here is derived from an EMBL/GenBank/DDBJ whole genome shotgun (WGS) entry which is preliminary data.</text>
</comment>
<dbReference type="Gene3D" id="2.60.120.430">
    <property type="entry name" value="Galactose-binding lectin"/>
    <property type="match status" value="1"/>
</dbReference>
<dbReference type="SUPFAM" id="SSF51445">
    <property type="entry name" value="(Trans)glycosidases"/>
    <property type="match status" value="1"/>
</dbReference>
<dbReference type="InterPro" id="IPR051915">
    <property type="entry name" value="Cellulose_Degrad_GH3"/>
</dbReference>
<dbReference type="InterPro" id="IPR036881">
    <property type="entry name" value="Glyco_hydro_3_C_sf"/>
</dbReference>
<name>A0A8J2V3S3_9PROT</name>
<reference evidence="6" key="1">
    <citation type="journal article" date="2014" name="Int. J. Syst. Evol. Microbiol.">
        <title>Complete genome sequence of Corynebacterium casei LMG S-19264T (=DSM 44701T), isolated from a smear-ripened cheese.</title>
        <authorList>
            <consortium name="US DOE Joint Genome Institute (JGI-PGF)"/>
            <person name="Walter F."/>
            <person name="Albersmeier A."/>
            <person name="Kalinowski J."/>
            <person name="Ruckert C."/>
        </authorList>
    </citation>
    <scope>NUCLEOTIDE SEQUENCE</scope>
    <source>
        <strain evidence="6">CGMCC 1.12921</strain>
    </source>
</reference>
<evidence type="ECO:0000256" key="2">
    <source>
        <dbReference type="SAM" id="MobiDB-lite"/>
    </source>
</evidence>
<dbReference type="InterPro" id="IPR001764">
    <property type="entry name" value="Glyco_hydro_3_N"/>
</dbReference>
<dbReference type="Gene3D" id="3.40.50.1700">
    <property type="entry name" value="Glycoside hydrolase family 3 C-terminal domain"/>
    <property type="match status" value="1"/>
</dbReference>
<dbReference type="InterPro" id="IPR036962">
    <property type="entry name" value="Glyco_hydro_3_N_sf"/>
</dbReference>
<dbReference type="PANTHER" id="PTHR30620">
    <property type="entry name" value="PERIPLASMIC BETA-GLUCOSIDASE-RELATED"/>
    <property type="match status" value="1"/>
</dbReference>
<sequence length="856" mass="90517">MSFSLKNILLAGTALTLAACSQPADSNIGSEQPAADTEAQTQTSDADQMVNPEIWPDQQSAIGRDEAIEARIADILSQMTVEEKVGQVIQADIASVTPEEVREYNLGSVLNGGSSAPNNDNYSPPEDWLALADEFWLASTDTADGGVGIPAIWGTDAVHGHSNIVGATLFPHNIGLGAMRDPAIMEEIGEITAREMLVTGLDWTFAPTVAVVRNDRWGRTYESYSEDPAIVAEYAPRIVIGIQGQPGTDDFLSDEHMISTTKHFLGDGGTEDGVDQGSNLASEEDLRDIHAAGYPAAIAEAGIQTVMPSFNDWHGRKMHGYKELLTDVLVDRMGFDGFTVGDWNGHGQVAGCTNISCATAFNAGLDMFMAPDSWKGLYENTLAQVEDGTISMERLDEAVSRILRVKLRAGVFEAGLPSERPYAGQWELLGSAEHREVARRAVRQSLVLLKNNDGTLPLDPSLNILMAGDGADNIGKQSGGWTINWQGTDNENSDFPGGTSIYDGIAAAAEAAGGSVTLSEDGSFDDKPDVAIVVFGEDPYAEFQGDRANLDFTDDGPLETMRALQAEGIPVVSVFLSGRPMFTSPEINASDAFVAAWLPGSEGVGVADVLMAKVDGSVNHDFTGTLSFSWPKTAVDDVLNVGDADYDPLFAYGYGLTYGDEETIGDLSEDSGLGDAALVSLNTLIVAGNANSPWRMVITDGEGENQISGSTGETPSGSLSVVPADYEAQEDTSIVTWTAPARFYISGQPVDLTRQTNGDMVVEFTYQVTGDATGSTSLFTECGTDCGATLDVSGQVADLAGAGWQTSQVKLSCFAEAGLDVSKVTVPFGISSEGPLTVQIQSAEIVSNGGDADCNL</sequence>
<evidence type="ECO:0000259" key="5">
    <source>
        <dbReference type="Pfam" id="PF18559"/>
    </source>
</evidence>
<evidence type="ECO:0000259" key="3">
    <source>
        <dbReference type="Pfam" id="PF00933"/>
    </source>
</evidence>
<feature type="domain" description="ExoP galactose-binding-like" evidence="5">
    <location>
        <begin position="692"/>
        <end position="843"/>
    </location>
</feature>
<accession>A0A8J2V3S3</accession>
<dbReference type="InterPro" id="IPR017853">
    <property type="entry name" value="GH"/>
</dbReference>
<keyword evidence="1" id="KW-0378">Hydrolase</keyword>
<dbReference type="EMBL" id="BMGH01000001">
    <property type="protein sequence ID" value="GGC98742.1"/>
    <property type="molecule type" value="Genomic_DNA"/>
</dbReference>
<dbReference type="GO" id="GO:0009251">
    <property type="term" value="P:glucan catabolic process"/>
    <property type="evidence" value="ECO:0007669"/>
    <property type="project" value="TreeGrafter"/>
</dbReference>
<dbReference type="Gene3D" id="3.20.20.300">
    <property type="entry name" value="Glycoside hydrolase, family 3, N-terminal domain"/>
    <property type="match status" value="1"/>
</dbReference>
<dbReference type="PROSITE" id="PS51257">
    <property type="entry name" value="PROKAR_LIPOPROTEIN"/>
    <property type="match status" value="1"/>
</dbReference>
<dbReference type="Pfam" id="PF01915">
    <property type="entry name" value="Glyco_hydro_3_C"/>
    <property type="match status" value="1"/>
</dbReference>
<dbReference type="SUPFAM" id="SSF52279">
    <property type="entry name" value="Beta-D-glucan exohydrolase, C-terminal domain"/>
    <property type="match status" value="1"/>
</dbReference>
<organism evidence="6 7">
    <name type="scientific">Aquisalinus flavus</name>
    <dbReference type="NCBI Taxonomy" id="1526572"/>
    <lineage>
        <taxon>Bacteria</taxon>
        <taxon>Pseudomonadati</taxon>
        <taxon>Pseudomonadota</taxon>
        <taxon>Alphaproteobacteria</taxon>
        <taxon>Parvularculales</taxon>
        <taxon>Parvularculaceae</taxon>
        <taxon>Aquisalinus</taxon>
    </lineage>
</organism>
<evidence type="ECO:0000259" key="4">
    <source>
        <dbReference type="Pfam" id="PF01915"/>
    </source>
</evidence>
<proteinExistence type="predicted"/>
<protein>
    <submittedName>
        <fullName evidence="6">Glucan 1,4-beta-glucosidase</fullName>
    </submittedName>
</protein>
<dbReference type="Proteomes" id="UP000613582">
    <property type="component" value="Unassembled WGS sequence"/>
</dbReference>
<evidence type="ECO:0000313" key="6">
    <source>
        <dbReference type="EMBL" id="GGC98742.1"/>
    </source>
</evidence>
<dbReference type="Pfam" id="PF00933">
    <property type="entry name" value="Glyco_hydro_3"/>
    <property type="match status" value="1"/>
</dbReference>
<feature type="domain" description="Glycoside hydrolase family 3 N-terminal" evidence="3">
    <location>
        <begin position="80"/>
        <end position="405"/>
    </location>
</feature>
<dbReference type="GO" id="GO:0008422">
    <property type="term" value="F:beta-glucosidase activity"/>
    <property type="evidence" value="ECO:0007669"/>
    <property type="project" value="TreeGrafter"/>
</dbReference>
<dbReference type="InterPro" id="IPR002772">
    <property type="entry name" value="Glyco_hydro_3_C"/>
</dbReference>
<dbReference type="Pfam" id="PF18559">
    <property type="entry name" value="Exop_C"/>
    <property type="match status" value="1"/>
</dbReference>
<keyword evidence="7" id="KW-1185">Reference proteome</keyword>
<dbReference type="InterPro" id="IPR041443">
    <property type="entry name" value="Exop_C"/>
</dbReference>
<dbReference type="PRINTS" id="PR00133">
    <property type="entry name" value="GLHYDRLASE3"/>
</dbReference>
<feature type="domain" description="Glycoside hydrolase family 3 C-terminal" evidence="4">
    <location>
        <begin position="446"/>
        <end position="658"/>
    </location>
</feature>
<reference evidence="6" key="2">
    <citation type="submission" date="2020-09" db="EMBL/GenBank/DDBJ databases">
        <authorList>
            <person name="Sun Q."/>
            <person name="Zhou Y."/>
        </authorList>
    </citation>
    <scope>NUCLEOTIDE SEQUENCE</scope>
    <source>
        <strain evidence="6">CGMCC 1.12921</strain>
    </source>
</reference>
<feature type="region of interest" description="Disordered" evidence="2">
    <location>
        <begin position="23"/>
        <end position="53"/>
    </location>
</feature>
<evidence type="ECO:0000256" key="1">
    <source>
        <dbReference type="ARBA" id="ARBA00022801"/>
    </source>
</evidence>
<dbReference type="AlphaFoldDB" id="A0A8J2V3S3"/>
<dbReference type="PANTHER" id="PTHR30620:SF77">
    <property type="entry name" value="LYSOSOMAL BETA GLUCOSIDASE-LIKE"/>
    <property type="match status" value="1"/>
</dbReference>
<gene>
    <name evidence="6" type="primary">celD</name>
    <name evidence="6" type="ORF">GCM10011342_04620</name>
</gene>
<evidence type="ECO:0000313" key="7">
    <source>
        <dbReference type="Proteomes" id="UP000613582"/>
    </source>
</evidence>